<comment type="caution">
    <text evidence="1">The sequence shown here is derived from an EMBL/GenBank/DDBJ whole genome shotgun (WGS) entry which is preliminary data.</text>
</comment>
<dbReference type="EMBL" id="LVLJ01003775">
    <property type="protein sequence ID" value="OAE19799.1"/>
    <property type="molecule type" value="Genomic_DNA"/>
</dbReference>
<dbReference type="AlphaFoldDB" id="A0A176VFW4"/>
<name>A0A176VFW4_MARPO</name>
<protein>
    <submittedName>
        <fullName evidence="1">Uncharacterized protein</fullName>
    </submittedName>
</protein>
<accession>A0A176VFW4</accession>
<gene>
    <name evidence="1" type="ORF">AXG93_1168s1000</name>
</gene>
<organism evidence="1 2">
    <name type="scientific">Marchantia polymorpha subsp. ruderalis</name>
    <dbReference type="NCBI Taxonomy" id="1480154"/>
    <lineage>
        <taxon>Eukaryota</taxon>
        <taxon>Viridiplantae</taxon>
        <taxon>Streptophyta</taxon>
        <taxon>Embryophyta</taxon>
        <taxon>Marchantiophyta</taxon>
        <taxon>Marchantiopsida</taxon>
        <taxon>Marchantiidae</taxon>
        <taxon>Marchantiales</taxon>
        <taxon>Marchantiaceae</taxon>
        <taxon>Marchantia</taxon>
    </lineage>
</organism>
<reference evidence="1" key="1">
    <citation type="submission" date="2016-03" db="EMBL/GenBank/DDBJ databases">
        <title>Mechanisms controlling the formation of the plant cell surface in tip-growing cells are functionally conserved among land plants.</title>
        <authorList>
            <person name="Honkanen S."/>
            <person name="Jones V.A."/>
            <person name="Morieri G."/>
            <person name="Champion C."/>
            <person name="Hetherington A.J."/>
            <person name="Kelly S."/>
            <person name="Saint-Marcoux D."/>
            <person name="Proust H."/>
            <person name="Prescott H."/>
            <person name="Dolan L."/>
        </authorList>
    </citation>
    <scope>NUCLEOTIDE SEQUENCE [LARGE SCALE GENOMIC DNA]</scope>
    <source>
        <tissue evidence="1">Whole gametophyte</tissue>
    </source>
</reference>
<proteinExistence type="predicted"/>
<evidence type="ECO:0000313" key="1">
    <source>
        <dbReference type="EMBL" id="OAE19799.1"/>
    </source>
</evidence>
<keyword evidence="2" id="KW-1185">Reference proteome</keyword>
<evidence type="ECO:0000313" key="2">
    <source>
        <dbReference type="Proteomes" id="UP000077202"/>
    </source>
</evidence>
<dbReference type="Proteomes" id="UP000077202">
    <property type="component" value="Unassembled WGS sequence"/>
</dbReference>
<sequence length="147" mass="16272">MTAQGPVQVDVLPNREKPKWRLAKRRKVVTDDEEDLTLGVRRAQTEVEVIKQSRTCTRSKRKASRGLVVTEVSDSSVEKTIAPIVSTPEVAVGKSTQPVVIEGPSAVLIEVPTDVTAERLKEGTEMVSPNSLSSERTRLLRRLEGLW</sequence>